<name>A0A2Z3H9E6_9BACT</name>
<dbReference type="OrthoDB" id="289628at2"/>
<dbReference type="AlphaFoldDB" id="A0A2Z3H9E6"/>
<organism evidence="2 3">
    <name type="scientific">Gemmata obscuriglobus</name>
    <dbReference type="NCBI Taxonomy" id="114"/>
    <lineage>
        <taxon>Bacteria</taxon>
        <taxon>Pseudomonadati</taxon>
        <taxon>Planctomycetota</taxon>
        <taxon>Planctomycetia</taxon>
        <taxon>Gemmatales</taxon>
        <taxon>Gemmataceae</taxon>
        <taxon>Gemmata</taxon>
    </lineage>
</organism>
<dbReference type="InterPro" id="IPR045950">
    <property type="entry name" value="DUF6370"/>
</dbReference>
<keyword evidence="1" id="KW-0732">Signal</keyword>
<protein>
    <submittedName>
        <fullName evidence="2">Uncharacterized protein</fullName>
    </submittedName>
</protein>
<dbReference type="RefSeq" id="WP_010045089.1">
    <property type="nucleotide sequence ID" value="NZ_CP025958.1"/>
</dbReference>
<dbReference type="Proteomes" id="UP000245802">
    <property type="component" value="Chromosome"/>
</dbReference>
<dbReference type="KEGG" id="gog:C1280_12345"/>
<gene>
    <name evidence="2" type="ORF">C1280_12345</name>
</gene>
<reference evidence="2 3" key="1">
    <citation type="submission" date="2018-01" db="EMBL/GenBank/DDBJ databases">
        <title>G. obscuriglobus.</title>
        <authorList>
            <person name="Franke J."/>
            <person name="Blomberg W."/>
            <person name="Selmecki A."/>
        </authorList>
    </citation>
    <scope>NUCLEOTIDE SEQUENCE [LARGE SCALE GENOMIC DNA]</scope>
    <source>
        <strain evidence="2 3">DSM 5831</strain>
    </source>
</reference>
<feature type="signal peptide" evidence="1">
    <location>
        <begin position="1"/>
        <end position="25"/>
    </location>
</feature>
<dbReference type="Pfam" id="PF19897">
    <property type="entry name" value="DUF6370"/>
    <property type="match status" value="1"/>
</dbReference>
<dbReference type="EMBL" id="CP025958">
    <property type="protein sequence ID" value="AWM37700.1"/>
    <property type="molecule type" value="Genomic_DNA"/>
</dbReference>
<feature type="chain" id="PRO_5016358340" evidence="1">
    <location>
        <begin position="26"/>
        <end position="113"/>
    </location>
</feature>
<evidence type="ECO:0000313" key="2">
    <source>
        <dbReference type="EMBL" id="AWM37700.1"/>
    </source>
</evidence>
<accession>A0A2Z3H9E6</accession>
<evidence type="ECO:0000256" key="1">
    <source>
        <dbReference type="SAM" id="SignalP"/>
    </source>
</evidence>
<sequence>MLRAALALALGFAVVTLAGSGNLTADDKKPETKKLEGKLTCTKCSLSETKTCGHALVVKEGEKEVKYYLSDKGAKESYHGKCCTAPVDATVTGKVVEKDKKLTIEEPKVEIKK</sequence>
<evidence type="ECO:0000313" key="3">
    <source>
        <dbReference type="Proteomes" id="UP000245802"/>
    </source>
</evidence>
<proteinExistence type="predicted"/>
<keyword evidence="3" id="KW-1185">Reference proteome</keyword>